<comment type="pathway">
    <text evidence="2">Carbohydrate degradation; glycolysis; pyruvate from D-glyceraldehyde 3-phosphate: step 4/5.</text>
</comment>
<dbReference type="Pfam" id="PF00113">
    <property type="entry name" value="Enolase_C"/>
    <property type="match status" value="2"/>
</dbReference>
<keyword evidence="8" id="KW-0472">Membrane</keyword>
<dbReference type="SFLD" id="SFLDS00001">
    <property type="entry name" value="Enolase"/>
    <property type="match status" value="2"/>
</dbReference>
<dbReference type="CDD" id="cd03313">
    <property type="entry name" value="enolase"/>
    <property type="match status" value="2"/>
</dbReference>
<feature type="transmembrane region" description="Helical" evidence="8">
    <location>
        <begin position="556"/>
        <end position="582"/>
    </location>
</feature>
<feature type="domain" description="Enolase C-terminal TIM barrel" evidence="9">
    <location>
        <begin position="148"/>
        <end position="405"/>
    </location>
</feature>
<dbReference type="InterPro" id="IPR020811">
    <property type="entry name" value="Enolase_N"/>
</dbReference>
<organism evidence="11">
    <name type="scientific">Salix viminalis</name>
    <name type="common">Common osier</name>
    <name type="synonym">Basket willow</name>
    <dbReference type="NCBI Taxonomy" id="40686"/>
    <lineage>
        <taxon>Eukaryota</taxon>
        <taxon>Viridiplantae</taxon>
        <taxon>Streptophyta</taxon>
        <taxon>Embryophyta</taxon>
        <taxon>Tracheophyta</taxon>
        <taxon>Spermatophyta</taxon>
        <taxon>Magnoliopsida</taxon>
        <taxon>eudicotyledons</taxon>
        <taxon>Gunneridae</taxon>
        <taxon>Pentapetalae</taxon>
        <taxon>rosids</taxon>
        <taxon>fabids</taxon>
        <taxon>Malpighiales</taxon>
        <taxon>Salicaceae</taxon>
        <taxon>Saliceae</taxon>
        <taxon>Salix</taxon>
    </lineage>
</organism>
<name>A0A6N2KL77_SALVM</name>
<dbReference type="SUPFAM" id="SSF51604">
    <property type="entry name" value="Enolase C-terminal domain-like"/>
    <property type="match status" value="2"/>
</dbReference>
<evidence type="ECO:0000256" key="4">
    <source>
        <dbReference type="ARBA" id="ARBA00012058"/>
    </source>
</evidence>
<evidence type="ECO:0000256" key="1">
    <source>
        <dbReference type="ARBA" id="ARBA00001946"/>
    </source>
</evidence>
<dbReference type="SFLD" id="SFLDG00178">
    <property type="entry name" value="enolase"/>
    <property type="match status" value="2"/>
</dbReference>
<evidence type="ECO:0000259" key="10">
    <source>
        <dbReference type="SMART" id="SM01193"/>
    </source>
</evidence>
<reference evidence="11" key="1">
    <citation type="submission" date="2019-03" db="EMBL/GenBank/DDBJ databases">
        <authorList>
            <person name="Mank J."/>
            <person name="Almeida P."/>
        </authorList>
    </citation>
    <scope>NUCLEOTIDE SEQUENCE</scope>
    <source>
        <strain evidence="11">78183</strain>
    </source>
</reference>
<dbReference type="InterPro" id="IPR029044">
    <property type="entry name" value="Nucleotide-diphossugar_trans"/>
</dbReference>
<accession>A0A6N2KL77</accession>
<dbReference type="SUPFAM" id="SSF53448">
    <property type="entry name" value="Nucleotide-diphospho-sugar transferases"/>
    <property type="match status" value="1"/>
</dbReference>
<dbReference type="InterPro" id="IPR001173">
    <property type="entry name" value="Glyco_trans_2-like"/>
</dbReference>
<keyword evidence="8" id="KW-1133">Transmembrane helix</keyword>
<dbReference type="PROSITE" id="PS00164">
    <property type="entry name" value="ENOLASE"/>
    <property type="match status" value="2"/>
</dbReference>
<evidence type="ECO:0000313" key="11">
    <source>
        <dbReference type="EMBL" id="VFU23983.1"/>
    </source>
</evidence>
<evidence type="ECO:0000256" key="2">
    <source>
        <dbReference type="ARBA" id="ARBA00005031"/>
    </source>
</evidence>
<protein>
    <recommendedName>
        <fullName evidence="4">phosphopyruvate hydratase</fullName>
        <ecNumber evidence="4">4.2.1.11</ecNumber>
    </recommendedName>
</protein>
<feature type="transmembrane region" description="Helical" evidence="8">
    <location>
        <begin position="524"/>
        <end position="544"/>
    </location>
</feature>
<gene>
    <name evidence="11" type="ORF">SVIM_LOCUS41167</name>
</gene>
<comment type="cofactor">
    <cofactor evidence="1">
        <name>Mg(2+)</name>
        <dbReference type="ChEBI" id="CHEBI:18420"/>
    </cofactor>
</comment>
<dbReference type="InterPro" id="IPR000941">
    <property type="entry name" value="Enolase"/>
</dbReference>
<dbReference type="SUPFAM" id="SSF54826">
    <property type="entry name" value="Enolase N-terminal domain-like"/>
    <property type="match status" value="1"/>
</dbReference>
<proteinExistence type="inferred from homology"/>
<dbReference type="InterPro" id="IPR036849">
    <property type="entry name" value="Enolase-like_C_sf"/>
</dbReference>
<dbReference type="GO" id="GO:0004634">
    <property type="term" value="F:phosphopyruvate hydratase activity"/>
    <property type="evidence" value="ECO:0007669"/>
    <property type="project" value="UniProtKB-EC"/>
</dbReference>
<evidence type="ECO:0000256" key="3">
    <source>
        <dbReference type="ARBA" id="ARBA00009604"/>
    </source>
</evidence>
<feature type="domain" description="Enolase N-terminal" evidence="10">
    <location>
        <begin position="5"/>
        <end position="140"/>
    </location>
</feature>
<comment type="similarity">
    <text evidence="3">Belongs to the enolase family.</text>
</comment>
<dbReference type="HAMAP" id="MF_00318">
    <property type="entry name" value="Enolase"/>
    <property type="match status" value="1"/>
</dbReference>
<dbReference type="InterPro" id="IPR029017">
    <property type="entry name" value="Enolase-like_N"/>
</dbReference>
<dbReference type="PANTHER" id="PTHR11902:SF1">
    <property type="entry name" value="ENOLASE"/>
    <property type="match status" value="1"/>
</dbReference>
<dbReference type="Gene3D" id="3.30.390.10">
    <property type="entry name" value="Enolase-like, N-terminal domain"/>
    <property type="match status" value="1"/>
</dbReference>
<keyword evidence="5" id="KW-0460">Magnesium</keyword>
<dbReference type="AlphaFoldDB" id="A0A6N2KL77"/>
<dbReference type="GO" id="GO:0000015">
    <property type="term" value="C:phosphopyruvate hydratase complex"/>
    <property type="evidence" value="ECO:0007669"/>
    <property type="project" value="InterPro"/>
</dbReference>
<dbReference type="InterPro" id="IPR020810">
    <property type="entry name" value="Enolase_C"/>
</dbReference>
<evidence type="ECO:0000259" key="9">
    <source>
        <dbReference type="SMART" id="SM01192"/>
    </source>
</evidence>
<keyword evidence="6" id="KW-0324">Glycolysis</keyword>
<dbReference type="FunFam" id="3.30.390.10:FF:000001">
    <property type="entry name" value="Enolase"/>
    <property type="match status" value="1"/>
</dbReference>
<evidence type="ECO:0000256" key="7">
    <source>
        <dbReference type="ARBA" id="ARBA00023239"/>
    </source>
</evidence>
<evidence type="ECO:0000256" key="6">
    <source>
        <dbReference type="ARBA" id="ARBA00023152"/>
    </source>
</evidence>
<dbReference type="InterPro" id="IPR020809">
    <property type="entry name" value="Enolase_CS"/>
</dbReference>
<dbReference type="SMART" id="SM01192">
    <property type="entry name" value="Enolase_C"/>
    <property type="match status" value="2"/>
</dbReference>
<dbReference type="EMBL" id="CAADRP010000147">
    <property type="protein sequence ID" value="VFU23983.1"/>
    <property type="molecule type" value="Genomic_DNA"/>
</dbReference>
<dbReference type="Pfam" id="PF03952">
    <property type="entry name" value="Enolase_N"/>
    <property type="match status" value="1"/>
</dbReference>
<dbReference type="SFLD" id="SFLDF00002">
    <property type="entry name" value="enolase"/>
    <property type="match status" value="1"/>
</dbReference>
<dbReference type="Pfam" id="PF13632">
    <property type="entry name" value="Glyco_trans_2_3"/>
    <property type="match status" value="1"/>
</dbReference>
<dbReference type="GO" id="GO:0006096">
    <property type="term" value="P:glycolytic process"/>
    <property type="evidence" value="ECO:0007669"/>
    <property type="project" value="UniProtKB-UniPathway"/>
</dbReference>
<dbReference type="EC" id="4.2.1.11" evidence="4"/>
<dbReference type="FunFam" id="3.20.20.120:FF:000002">
    <property type="entry name" value="Enolase 1"/>
    <property type="match status" value="1"/>
</dbReference>
<dbReference type="UniPathway" id="UPA00109">
    <property type="reaction ID" value="UER00187"/>
</dbReference>
<dbReference type="PRINTS" id="PR00148">
    <property type="entry name" value="ENOLASE"/>
</dbReference>
<keyword evidence="8" id="KW-0812">Transmembrane</keyword>
<dbReference type="GO" id="GO:0000287">
    <property type="term" value="F:magnesium ion binding"/>
    <property type="evidence" value="ECO:0007669"/>
    <property type="project" value="InterPro"/>
</dbReference>
<dbReference type="SMART" id="SM01193">
    <property type="entry name" value="Enolase_N"/>
    <property type="match status" value="1"/>
</dbReference>
<sequence length="915" mass="100121">MTITIVSVKARQIFDSRGNPTVEADVTTSDGVLSRAAVPSGASTGVYEALELRDGGSDYLGKGVSKAVGNVNTIIGPALIGKDPTEQTAIDNLMVQQLDGTVNEWGWCKQKLGANAILAVSLAVCKAGAHAKGIPLYKHIANLAGNNSLVLPVPAFNVINGVHDSSNGSFLFQRGHEDGAEVYHHLKSVIKKKYGQDATNVGDEGGFAPNIQDNQEGLELLKTAIAKAGYTGKVVIGMDVAASEFYGTDKTYDLNFKEENNDGSKKITGDALKDLYKSFVSEYPIVSIEDPFDQDDWEHYAKLTAEIGEEVQIVGDDLLVTNPKRVEKAIKEKACNALLLKVNQIGSVTESIEAVKMSKRAGWGVMASHRSGETEDTFIADLSVGLATCLMTRMQEMSLDYHFTVEQEVGSSTYAFFGFNGTAGVWRIDALNEAGGWKDRTTVEDMDLAVRASLKGWKFLYLSSVKVKNELPSTLKAYRYQQHRWSCGPANLFRKMLMEIITNKKVTLWKKVHVIYSFFMVRKIVAHLVTFIFYCVVLPATVLVPEVEVPKWGAVYIPSIITILNAVGTPRSLHLLVFWILFENVMSLHRTKATFIGLLEAGRVNEWIHIANLAGNNSLVLPVPAFNVINGGSHAGNKLAMQEFMILPTGASSFKEAMKMGAEVYHHLKSVIKKKYGQDATNVGDEGGFAPNIQDNQEGLELLKTAIAKAGYTGKVVIGMDVAASEFYGTDKTYDLNFKEENNDGSKKITGDALKDLYKSFVSEYPIVSIEDPFDQDDWEHYAKLTAEIGEEVQIVGDDLLVTNPKRVEKAIKEKACNALLLKVNQIGSVTESIEAVKMSKRAGWGVMASHRSGETEDTFIADLSVGLATGQIKTGAPCRSERLAKYNQILRIEEELGADAVYAGANFRRPVEPY</sequence>
<feature type="domain" description="Enolase C-terminal TIM barrel" evidence="9">
    <location>
        <begin position="618"/>
        <end position="911"/>
    </location>
</feature>
<evidence type="ECO:0000256" key="8">
    <source>
        <dbReference type="SAM" id="Phobius"/>
    </source>
</evidence>
<evidence type="ECO:0000256" key="5">
    <source>
        <dbReference type="ARBA" id="ARBA00022842"/>
    </source>
</evidence>
<keyword evidence="7" id="KW-0456">Lyase</keyword>
<dbReference type="Gene3D" id="3.20.20.120">
    <property type="entry name" value="Enolase-like C-terminal domain"/>
    <property type="match status" value="2"/>
</dbReference>
<dbReference type="PANTHER" id="PTHR11902">
    <property type="entry name" value="ENOLASE"/>
    <property type="match status" value="1"/>
</dbReference>